<protein>
    <submittedName>
        <fullName evidence="1">Uncharacterized protein</fullName>
    </submittedName>
</protein>
<keyword evidence="2" id="KW-1185">Reference proteome</keyword>
<name>A0AAD6R0K5_9ROSI</name>
<dbReference type="Proteomes" id="UP001164929">
    <property type="component" value="Chromosome 4"/>
</dbReference>
<proteinExistence type="predicted"/>
<sequence>MNGLLVYPLWVAFDCGHAPLHLAITKTINYKKILLSRELPSSRLGFQWLSMRQHNHSVPRRGHLPVVRESKRAFLVNLFKRRKVGWAILPSPTETTTSLVPRKPPHAEIISLPFFGIFIK</sequence>
<dbReference type="EMBL" id="JAQIZT010000004">
    <property type="protein sequence ID" value="KAJ7000077.1"/>
    <property type="molecule type" value="Genomic_DNA"/>
</dbReference>
<gene>
    <name evidence="1" type="ORF">NC653_010748</name>
</gene>
<comment type="caution">
    <text evidence="1">The sequence shown here is derived from an EMBL/GenBank/DDBJ whole genome shotgun (WGS) entry which is preliminary data.</text>
</comment>
<reference evidence="1 2" key="1">
    <citation type="journal article" date="2023" name="Mol. Ecol. Resour.">
        <title>Chromosome-level genome assembly of a triploid poplar Populus alba 'Berolinensis'.</title>
        <authorList>
            <person name="Chen S."/>
            <person name="Yu Y."/>
            <person name="Wang X."/>
            <person name="Wang S."/>
            <person name="Zhang T."/>
            <person name="Zhou Y."/>
            <person name="He R."/>
            <person name="Meng N."/>
            <person name="Wang Y."/>
            <person name="Liu W."/>
            <person name="Liu Z."/>
            <person name="Liu J."/>
            <person name="Guo Q."/>
            <person name="Huang H."/>
            <person name="Sederoff R.R."/>
            <person name="Wang G."/>
            <person name="Qu G."/>
            <person name="Chen S."/>
        </authorList>
    </citation>
    <scope>NUCLEOTIDE SEQUENCE [LARGE SCALE GENOMIC DNA]</scope>
    <source>
        <strain evidence="1">SC-2020</strain>
    </source>
</reference>
<accession>A0AAD6R0K5</accession>
<dbReference type="AlphaFoldDB" id="A0AAD6R0K5"/>
<evidence type="ECO:0000313" key="2">
    <source>
        <dbReference type="Proteomes" id="UP001164929"/>
    </source>
</evidence>
<evidence type="ECO:0000313" key="1">
    <source>
        <dbReference type="EMBL" id="KAJ7000077.1"/>
    </source>
</evidence>
<organism evidence="1 2">
    <name type="scientific">Populus alba x Populus x berolinensis</name>
    <dbReference type="NCBI Taxonomy" id="444605"/>
    <lineage>
        <taxon>Eukaryota</taxon>
        <taxon>Viridiplantae</taxon>
        <taxon>Streptophyta</taxon>
        <taxon>Embryophyta</taxon>
        <taxon>Tracheophyta</taxon>
        <taxon>Spermatophyta</taxon>
        <taxon>Magnoliopsida</taxon>
        <taxon>eudicotyledons</taxon>
        <taxon>Gunneridae</taxon>
        <taxon>Pentapetalae</taxon>
        <taxon>rosids</taxon>
        <taxon>fabids</taxon>
        <taxon>Malpighiales</taxon>
        <taxon>Salicaceae</taxon>
        <taxon>Saliceae</taxon>
        <taxon>Populus</taxon>
    </lineage>
</organism>